<reference evidence="1 2" key="1">
    <citation type="journal article" date="2016" name="Nat. Commun.">
        <title>Ectomycorrhizal ecology is imprinted in the genome of the dominant symbiotic fungus Cenococcum geophilum.</title>
        <authorList>
            <consortium name="DOE Joint Genome Institute"/>
            <person name="Peter M."/>
            <person name="Kohler A."/>
            <person name="Ohm R.A."/>
            <person name="Kuo A."/>
            <person name="Krutzmann J."/>
            <person name="Morin E."/>
            <person name="Arend M."/>
            <person name="Barry K.W."/>
            <person name="Binder M."/>
            <person name="Choi C."/>
            <person name="Clum A."/>
            <person name="Copeland A."/>
            <person name="Grisel N."/>
            <person name="Haridas S."/>
            <person name="Kipfer T."/>
            <person name="LaButti K."/>
            <person name="Lindquist E."/>
            <person name="Lipzen A."/>
            <person name="Maire R."/>
            <person name="Meier B."/>
            <person name="Mihaltcheva S."/>
            <person name="Molinier V."/>
            <person name="Murat C."/>
            <person name="Poggeler S."/>
            <person name="Quandt C.A."/>
            <person name="Sperisen C."/>
            <person name="Tritt A."/>
            <person name="Tisserant E."/>
            <person name="Crous P.W."/>
            <person name="Henrissat B."/>
            <person name="Nehls U."/>
            <person name="Egli S."/>
            <person name="Spatafora J.W."/>
            <person name="Grigoriev I.V."/>
            <person name="Martin F.M."/>
        </authorList>
    </citation>
    <scope>NUCLEOTIDE SEQUENCE [LARGE SCALE GENOMIC DNA]</scope>
    <source>
        <strain evidence="1 2">CBS 459.81</strain>
    </source>
</reference>
<proteinExistence type="predicted"/>
<organism evidence="1 2">
    <name type="scientific">Lepidopterella palustris CBS 459.81</name>
    <dbReference type="NCBI Taxonomy" id="1314670"/>
    <lineage>
        <taxon>Eukaryota</taxon>
        <taxon>Fungi</taxon>
        <taxon>Dikarya</taxon>
        <taxon>Ascomycota</taxon>
        <taxon>Pezizomycotina</taxon>
        <taxon>Dothideomycetes</taxon>
        <taxon>Pleosporomycetidae</taxon>
        <taxon>Mytilinidiales</taxon>
        <taxon>Argynnaceae</taxon>
        <taxon>Lepidopterella</taxon>
    </lineage>
</organism>
<name>A0A8E2EKI0_9PEZI</name>
<protein>
    <submittedName>
        <fullName evidence="1">Uncharacterized protein</fullName>
    </submittedName>
</protein>
<gene>
    <name evidence="1" type="ORF">K432DRAFT_377601</name>
</gene>
<dbReference type="OrthoDB" id="2985014at2759"/>
<evidence type="ECO:0000313" key="2">
    <source>
        <dbReference type="Proteomes" id="UP000250266"/>
    </source>
</evidence>
<dbReference type="EMBL" id="KV744818">
    <property type="protein sequence ID" value="OCK85478.1"/>
    <property type="molecule type" value="Genomic_DNA"/>
</dbReference>
<dbReference type="AlphaFoldDB" id="A0A8E2EKI0"/>
<dbReference type="Proteomes" id="UP000250266">
    <property type="component" value="Unassembled WGS sequence"/>
</dbReference>
<accession>A0A8E2EKI0</accession>
<sequence>MSCASEYSRLVGLEKDLRSNGYDYDRVLSTFYISYIIFQTSSKMACTWIYPGCWIPSLSLDFGFCSNCTALCITFIVHPASVYYSASLKLACFRELSTTFLDGTADAS</sequence>
<keyword evidence="2" id="KW-1185">Reference proteome</keyword>
<evidence type="ECO:0000313" key="1">
    <source>
        <dbReference type="EMBL" id="OCK85478.1"/>
    </source>
</evidence>